<name>A0A8J6P7Y0_9FIRM</name>
<sequence length="415" mass="48241">MKKRIGTMIIACFLLFAVVQFEESQKSEEGFWRSLASALEGKYHVTNMEYMDVTQMSVSEQAYQKLPNRLKKAYRQLDEYVYKFYDNIDDIVIPKDDFQKVLSYYRADHPQAFWVSSAYRYQYDARTDNLSRATLSFSYPDPETRKEKRISRSKAEKMAREVQEKAELILSGITEEMTDYDKVLYLHDYLASTVAYDDTAPYQHTVYGALVEEKAVCDGYTSAMQYLLLQAGLDSQIAYGYDKADTSQQHVWNVVKIEDEYYHLDITWDLPPEGGTVPVYANFLLTTEQVEKRHKILSPIEGRQEEGKEDSIYPPIADCTDGSLNYYLQNGCYITDLSDDSVANILLKTNIALIEGEEQVQFLFESSYDLNRFLNEVEENVPRVARAFPYSCEQYDTSMITYVEDNILVLQFRYH</sequence>
<dbReference type="PANTHER" id="PTHR46333">
    <property type="entry name" value="CYTOKINESIS PROTEIN 3"/>
    <property type="match status" value="1"/>
</dbReference>
<dbReference type="RefSeq" id="WP_154825623.1">
    <property type="nucleotide sequence ID" value="NZ_JACRTL010000004.1"/>
</dbReference>
<dbReference type="GO" id="GO:0005737">
    <property type="term" value="C:cytoplasm"/>
    <property type="evidence" value="ECO:0007669"/>
    <property type="project" value="TreeGrafter"/>
</dbReference>
<proteinExistence type="predicted"/>
<dbReference type="InterPro" id="IPR002931">
    <property type="entry name" value="Transglutaminase-like"/>
</dbReference>
<evidence type="ECO:0000313" key="3">
    <source>
        <dbReference type="Proteomes" id="UP000632659"/>
    </source>
</evidence>
<keyword evidence="3" id="KW-1185">Reference proteome</keyword>
<dbReference type="EMBL" id="JACRTL010000004">
    <property type="protein sequence ID" value="MBC8611175.1"/>
    <property type="molecule type" value="Genomic_DNA"/>
</dbReference>
<dbReference type="PANTHER" id="PTHR46333:SF2">
    <property type="entry name" value="CYTOKINESIS PROTEIN 3"/>
    <property type="match status" value="1"/>
</dbReference>
<dbReference type="Pfam" id="PF01841">
    <property type="entry name" value="Transglut_core"/>
    <property type="match status" value="1"/>
</dbReference>
<dbReference type="InterPro" id="IPR038765">
    <property type="entry name" value="Papain-like_cys_pep_sf"/>
</dbReference>
<feature type="domain" description="Transglutaminase-like" evidence="1">
    <location>
        <begin position="209"/>
        <end position="268"/>
    </location>
</feature>
<dbReference type="SUPFAM" id="SSF54001">
    <property type="entry name" value="Cysteine proteinases"/>
    <property type="match status" value="1"/>
</dbReference>
<dbReference type="Proteomes" id="UP000632659">
    <property type="component" value="Unassembled WGS sequence"/>
</dbReference>
<dbReference type="AlphaFoldDB" id="A0A8J6P7Y0"/>
<comment type="caution">
    <text evidence="2">The sequence shown here is derived from an EMBL/GenBank/DDBJ whole genome shotgun (WGS) entry which is preliminary data.</text>
</comment>
<evidence type="ECO:0000259" key="1">
    <source>
        <dbReference type="SMART" id="SM00460"/>
    </source>
</evidence>
<gene>
    <name evidence="2" type="ORF">H8702_08615</name>
</gene>
<dbReference type="Gene3D" id="3.10.620.30">
    <property type="match status" value="1"/>
</dbReference>
<dbReference type="InterPro" id="IPR052557">
    <property type="entry name" value="CAP/Cytokinesis_protein"/>
</dbReference>
<organism evidence="2 3">
    <name type="scientific">Massiliimalia timonensis</name>
    <dbReference type="NCBI Taxonomy" id="1987501"/>
    <lineage>
        <taxon>Bacteria</taxon>
        <taxon>Bacillati</taxon>
        <taxon>Bacillota</taxon>
        <taxon>Clostridia</taxon>
        <taxon>Eubacteriales</taxon>
        <taxon>Oscillospiraceae</taxon>
        <taxon>Massiliimalia</taxon>
    </lineage>
</organism>
<reference evidence="2" key="1">
    <citation type="submission" date="2020-08" db="EMBL/GenBank/DDBJ databases">
        <title>Genome public.</title>
        <authorList>
            <person name="Liu C."/>
            <person name="Sun Q."/>
        </authorList>
    </citation>
    <scope>NUCLEOTIDE SEQUENCE</scope>
    <source>
        <strain evidence="2">NSJ-15</strain>
    </source>
</reference>
<protein>
    <recommendedName>
        <fullName evidence="1">Transglutaminase-like domain-containing protein</fullName>
    </recommendedName>
</protein>
<dbReference type="SMART" id="SM00460">
    <property type="entry name" value="TGc"/>
    <property type="match status" value="1"/>
</dbReference>
<evidence type="ECO:0000313" key="2">
    <source>
        <dbReference type="EMBL" id="MBC8611175.1"/>
    </source>
</evidence>
<accession>A0A8J6P7Y0</accession>